<dbReference type="Proteomes" id="UP000195024">
    <property type="component" value="Unassembled WGS sequence"/>
</dbReference>
<organism evidence="13 14">
    <name type="scientific">Enterococcus mundtii</name>
    <dbReference type="NCBI Taxonomy" id="53346"/>
    <lineage>
        <taxon>Bacteria</taxon>
        <taxon>Bacillati</taxon>
        <taxon>Bacillota</taxon>
        <taxon>Bacilli</taxon>
        <taxon>Lactobacillales</taxon>
        <taxon>Enterococcaceae</taxon>
        <taxon>Enterococcus</taxon>
    </lineage>
</organism>
<evidence type="ECO:0000313" key="14">
    <source>
        <dbReference type="Proteomes" id="UP000195024"/>
    </source>
</evidence>
<dbReference type="AlphaFoldDB" id="A0A1I4PVD1"/>
<dbReference type="NCBIfam" id="TIGR01312">
    <property type="entry name" value="XylB"/>
    <property type="match status" value="1"/>
</dbReference>
<dbReference type="GO" id="GO:0005998">
    <property type="term" value="P:xylulose catabolic process"/>
    <property type="evidence" value="ECO:0007669"/>
    <property type="project" value="UniProtKB-UniRule"/>
</dbReference>
<dbReference type="InterPro" id="IPR043129">
    <property type="entry name" value="ATPase_NBD"/>
</dbReference>
<dbReference type="PANTHER" id="PTHR43095">
    <property type="entry name" value="SUGAR KINASE"/>
    <property type="match status" value="1"/>
</dbReference>
<evidence type="ECO:0000256" key="3">
    <source>
        <dbReference type="ARBA" id="ARBA00022679"/>
    </source>
</evidence>
<evidence type="ECO:0000259" key="12">
    <source>
        <dbReference type="Pfam" id="PF02782"/>
    </source>
</evidence>
<evidence type="ECO:0000256" key="9">
    <source>
        <dbReference type="RuleBase" id="RU003733"/>
    </source>
</evidence>
<gene>
    <name evidence="8 10" type="primary">xylB</name>
    <name evidence="13" type="ORF">A5802_002870</name>
</gene>
<dbReference type="SUPFAM" id="SSF53067">
    <property type="entry name" value="Actin-like ATPase domain"/>
    <property type="match status" value="2"/>
</dbReference>
<dbReference type="InterPro" id="IPR018485">
    <property type="entry name" value="FGGY_C"/>
</dbReference>
<dbReference type="Pfam" id="PF02782">
    <property type="entry name" value="FGGY_C"/>
    <property type="match status" value="1"/>
</dbReference>
<keyword evidence="7 8" id="KW-0119">Carbohydrate metabolism</keyword>
<dbReference type="InterPro" id="IPR000577">
    <property type="entry name" value="Carb_kinase_FGGY"/>
</dbReference>
<dbReference type="InterPro" id="IPR006000">
    <property type="entry name" value="Xylulokinase"/>
</dbReference>
<keyword evidence="5 8" id="KW-0418">Kinase</keyword>
<dbReference type="HAMAP" id="MF_02220">
    <property type="entry name" value="XylB"/>
    <property type="match status" value="1"/>
</dbReference>
<comment type="caution">
    <text evidence="13">The sequence shown here is derived from an EMBL/GenBank/DDBJ whole genome shotgun (WGS) entry which is preliminary data.</text>
</comment>
<evidence type="ECO:0000256" key="8">
    <source>
        <dbReference type="HAMAP-Rule" id="MF_02220"/>
    </source>
</evidence>
<dbReference type="CDD" id="cd07808">
    <property type="entry name" value="ASKHA_NBD_FGGY_EcXK-like"/>
    <property type="match status" value="1"/>
</dbReference>
<feature type="site" description="Important for activity" evidence="8">
    <location>
        <position position="24"/>
    </location>
</feature>
<dbReference type="PIRSF" id="PIRSF000538">
    <property type="entry name" value="GlpK"/>
    <property type="match status" value="1"/>
</dbReference>
<dbReference type="EC" id="2.7.1.17" evidence="8 10"/>
<evidence type="ECO:0000256" key="4">
    <source>
        <dbReference type="ARBA" id="ARBA00022741"/>
    </source>
</evidence>
<dbReference type="InterPro" id="IPR050406">
    <property type="entry name" value="FGGY_Carb_Kinase"/>
</dbReference>
<dbReference type="PROSITE" id="PS00445">
    <property type="entry name" value="FGGY_KINASES_2"/>
    <property type="match status" value="1"/>
</dbReference>
<dbReference type="InterPro" id="IPR018484">
    <property type="entry name" value="FGGY_N"/>
</dbReference>
<comment type="function">
    <text evidence="8">Catalyzes the phosphorylation of D-xylulose to D-xylulose 5-phosphate.</text>
</comment>
<feature type="domain" description="Carbohydrate kinase FGGY C-terminal" evidence="12">
    <location>
        <begin position="272"/>
        <end position="457"/>
    </location>
</feature>
<keyword evidence="6 8" id="KW-0067">ATP-binding</keyword>
<dbReference type="PROSITE" id="PS00933">
    <property type="entry name" value="FGGY_KINASES_1"/>
    <property type="match status" value="1"/>
</dbReference>
<dbReference type="EMBL" id="NGMS01000003">
    <property type="protein sequence ID" value="OTP24960.1"/>
    <property type="molecule type" value="Genomic_DNA"/>
</dbReference>
<feature type="domain" description="Carbohydrate kinase FGGY N-terminal" evidence="11">
    <location>
        <begin position="19"/>
        <end position="262"/>
    </location>
</feature>
<name>A0A1I4PVD1_ENTMU</name>
<evidence type="ECO:0000256" key="10">
    <source>
        <dbReference type="RuleBase" id="RU364073"/>
    </source>
</evidence>
<dbReference type="Pfam" id="PF00370">
    <property type="entry name" value="FGGY_N"/>
    <property type="match status" value="1"/>
</dbReference>
<evidence type="ECO:0000313" key="13">
    <source>
        <dbReference type="EMBL" id="OTP24960.1"/>
    </source>
</evidence>
<keyword evidence="2 8" id="KW-0859">Xylose metabolism</keyword>
<proteinExistence type="inferred from homology"/>
<reference evidence="13 14" key="1">
    <citation type="submission" date="2017-05" db="EMBL/GenBank/DDBJ databases">
        <title>The Genome Sequence of Enterococcus mundtii 6B1_DIV0119.</title>
        <authorList>
            <consortium name="The Broad Institute Genomics Platform"/>
            <consortium name="The Broad Institute Genomic Center for Infectious Diseases"/>
            <person name="Earl A."/>
            <person name="Manson A."/>
            <person name="Schwartman J."/>
            <person name="Gilmore M."/>
            <person name="Abouelleil A."/>
            <person name="Cao P."/>
            <person name="Chapman S."/>
            <person name="Cusick C."/>
            <person name="Shea T."/>
            <person name="Young S."/>
            <person name="Neafsey D."/>
            <person name="Nusbaum C."/>
            <person name="Birren B."/>
        </authorList>
    </citation>
    <scope>NUCLEOTIDE SEQUENCE [LARGE SCALE GENOMIC DNA]</scope>
    <source>
        <strain evidence="13 14">6B1_DIV0119</strain>
    </source>
</reference>
<evidence type="ECO:0000256" key="1">
    <source>
        <dbReference type="ARBA" id="ARBA00009156"/>
    </source>
</evidence>
<feature type="active site" description="Proton acceptor" evidence="8">
    <location>
        <position position="255"/>
    </location>
</feature>
<evidence type="ECO:0000256" key="7">
    <source>
        <dbReference type="ARBA" id="ARBA00023277"/>
    </source>
</evidence>
<evidence type="ECO:0000256" key="2">
    <source>
        <dbReference type="ARBA" id="ARBA00022629"/>
    </source>
</evidence>
<protein>
    <recommendedName>
        <fullName evidence="8 10">Xylulose kinase</fullName>
        <shortName evidence="8 10">Xylulokinase</shortName>
        <ecNumber evidence="8 10">2.7.1.17</ecNumber>
    </recommendedName>
</protein>
<comment type="catalytic activity">
    <reaction evidence="8 10">
        <text>D-xylulose + ATP = D-xylulose 5-phosphate + ADP + H(+)</text>
        <dbReference type="Rhea" id="RHEA:10964"/>
        <dbReference type="ChEBI" id="CHEBI:15378"/>
        <dbReference type="ChEBI" id="CHEBI:17140"/>
        <dbReference type="ChEBI" id="CHEBI:30616"/>
        <dbReference type="ChEBI" id="CHEBI:57737"/>
        <dbReference type="ChEBI" id="CHEBI:456216"/>
        <dbReference type="EC" id="2.7.1.17"/>
    </reaction>
</comment>
<keyword evidence="4 8" id="KW-0547">Nucleotide-binding</keyword>
<dbReference type="InterPro" id="IPR018483">
    <property type="entry name" value="Carb_kinase_FGGY_CS"/>
</dbReference>
<dbReference type="GO" id="GO:0004856">
    <property type="term" value="F:D-xylulokinase activity"/>
    <property type="evidence" value="ECO:0007669"/>
    <property type="project" value="UniProtKB-UniRule"/>
</dbReference>
<dbReference type="GO" id="GO:0005524">
    <property type="term" value="F:ATP binding"/>
    <property type="evidence" value="ECO:0007669"/>
    <property type="project" value="UniProtKB-UniRule"/>
</dbReference>
<feature type="binding site" evidence="8">
    <location>
        <begin position="97"/>
        <end position="98"/>
    </location>
    <ligand>
        <name>substrate</name>
    </ligand>
</feature>
<keyword evidence="3 8" id="KW-0808">Transferase</keyword>
<evidence type="ECO:0000256" key="6">
    <source>
        <dbReference type="ARBA" id="ARBA00022840"/>
    </source>
</evidence>
<sequence>MERTVSFACFCRKGERFMYVLGLDLGTSALKGLVFDRKGKLVAEAVASYPMSNPQMGYSEQQPADWLKAADQILKELLEEVTDLKEELAGISFSGQMHSLVLLDEADQVVRPAILWNDVRTTAQCQRITEIMGDKLLQHTKNKALEGFTLPKILWVQEHEPASWEKVKHIQLPKDYLRFWLTGSYHMDDSDAAGTLLLNQETKQWDEEILEVFGIDPAILPSLVASTEVVGTLREELKERYGFTKPVKVIAGGADNACGAVGAGILEEGLGLCSIGTSGVFLRYEKNVDRDYQGKLHLFQHASGAAYSMGVTLAAGDSLSWFKQRFAPDRSFSELLSEIGSVDAGSNGLLFTPYIVGERTPYSDSQIRGSFIGIDTQHELKHFTRSVLEGITFSLKDSQEIMEEMTQQKIETIVSVGGGAKNQTWLQMQADIFNRPIVTLTTEQGPGLGAAMLAAVGCGWFTDLNECASVFVSYQSPVQPNPQQVEVYQKVYARYRKVYECTKEICHMYEK</sequence>
<accession>A0A1I4PVD1</accession>
<dbReference type="Gene3D" id="3.30.420.40">
    <property type="match status" value="2"/>
</dbReference>
<evidence type="ECO:0000256" key="5">
    <source>
        <dbReference type="ARBA" id="ARBA00022777"/>
    </source>
</evidence>
<dbReference type="PANTHER" id="PTHR43095:SF5">
    <property type="entry name" value="XYLULOSE KINASE"/>
    <property type="match status" value="1"/>
</dbReference>
<dbReference type="GO" id="GO:0042732">
    <property type="term" value="P:D-xylose metabolic process"/>
    <property type="evidence" value="ECO:0007669"/>
    <property type="project" value="UniProtKB-KW"/>
</dbReference>
<comment type="similarity">
    <text evidence="1 8 9">Belongs to the FGGY kinase family.</text>
</comment>
<evidence type="ECO:0000259" key="11">
    <source>
        <dbReference type="Pfam" id="PF00370"/>
    </source>
</evidence>